<sequence>MMGMGDGVNSEDTISEMADPPPPVAAAVPSRGNLVFTLDDIPYSRWPDRLQEFLAYLTIQALTIQNNHVLMFEFVSRFTGTLKNWWIGLTEQDQL</sequence>
<gene>
    <name evidence="2" type="ORF">CDL15_Pgr029153</name>
</gene>
<dbReference type="EMBL" id="MTKT01001158">
    <property type="protein sequence ID" value="OWM85730.1"/>
    <property type="molecule type" value="Genomic_DNA"/>
</dbReference>
<accession>A0A218XLR9</accession>
<evidence type="ECO:0000313" key="2">
    <source>
        <dbReference type="EMBL" id="OWM85730.1"/>
    </source>
</evidence>
<proteinExistence type="predicted"/>
<dbReference type="Proteomes" id="UP000197138">
    <property type="component" value="Unassembled WGS sequence"/>
</dbReference>
<name>A0A218XLR9_PUNGR</name>
<dbReference type="AlphaFoldDB" id="A0A218XLR9"/>
<reference evidence="3" key="1">
    <citation type="journal article" date="2017" name="Plant J.">
        <title>The pomegranate (Punica granatum L.) genome and the genomics of punicalagin biosynthesis.</title>
        <authorList>
            <person name="Qin G."/>
            <person name="Xu C."/>
            <person name="Ming R."/>
            <person name="Tang H."/>
            <person name="Guyot R."/>
            <person name="Kramer E.M."/>
            <person name="Hu Y."/>
            <person name="Yi X."/>
            <person name="Qi Y."/>
            <person name="Xu X."/>
            <person name="Gao Z."/>
            <person name="Pan H."/>
            <person name="Jian J."/>
            <person name="Tian Y."/>
            <person name="Yue Z."/>
            <person name="Xu Y."/>
        </authorList>
    </citation>
    <scope>NUCLEOTIDE SEQUENCE [LARGE SCALE GENOMIC DNA]</scope>
    <source>
        <strain evidence="3">cv. Dabenzi</strain>
    </source>
</reference>
<organism evidence="2 3">
    <name type="scientific">Punica granatum</name>
    <name type="common">Pomegranate</name>
    <dbReference type="NCBI Taxonomy" id="22663"/>
    <lineage>
        <taxon>Eukaryota</taxon>
        <taxon>Viridiplantae</taxon>
        <taxon>Streptophyta</taxon>
        <taxon>Embryophyta</taxon>
        <taxon>Tracheophyta</taxon>
        <taxon>Spermatophyta</taxon>
        <taxon>Magnoliopsida</taxon>
        <taxon>eudicotyledons</taxon>
        <taxon>Gunneridae</taxon>
        <taxon>Pentapetalae</taxon>
        <taxon>rosids</taxon>
        <taxon>malvids</taxon>
        <taxon>Myrtales</taxon>
        <taxon>Lythraceae</taxon>
        <taxon>Punica</taxon>
    </lineage>
</organism>
<comment type="caution">
    <text evidence="2">The sequence shown here is derived from an EMBL/GenBank/DDBJ whole genome shotgun (WGS) entry which is preliminary data.</text>
</comment>
<feature type="region of interest" description="Disordered" evidence="1">
    <location>
        <begin position="1"/>
        <end position="23"/>
    </location>
</feature>
<protein>
    <submittedName>
        <fullName evidence="2">Uncharacterized protein</fullName>
    </submittedName>
</protein>
<evidence type="ECO:0000313" key="3">
    <source>
        <dbReference type="Proteomes" id="UP000197138"/>
    </source>
</evidence>
<evidence type="ECO:0000256" key="1">
    <source>
        <dbReference type="SAM" id="MobiDB-lite"/>
    </source>
</evidence>